<accession>A0A9D2KQW1</accession>
<reference evidence="3" key="1">
    <citation type="journal article" date="2021" name="PeerJ">
        <title>Extensive microbial diversity within the chicken gut microbiome revealed by metagenomics and culture.</title>
        <authorList>
            <person name="Gilroy R."/>
            <person name="Ravi A."/>
            <person name="Getino M."/>
            <person name="Pursley I."/>
            <person name="Horton D.L."/>
            <person name="Alikhan N.F."/>
            <person name="Baker D."/>
            <person name="Gharbi K."/>
            <person name="Hall N."/>
            <person name="Watson M."/>
            <person name="Adriaenssens E.M."/>
            <person name="Foster-Nyarko E."/>
            <person name="Jarju S."/>
            <person name="Secka A."/>
            <person name="Antonio M."/>
            <person name="Oren A."/>
            <person name="Chaudhuri R.R."/>
            <person name="La Ragione R."/>
            <person name="Hildebrand F."/>
            <person name="Pallen M.J."/>
        </authorList>
    </citation>
    <scope>NUCLEOTIDE SEQUENCE</scope>
    <source>
        <strain evidence="3">CHK178-16964</strain>
    </source>
</reference>
<proteinExistence type="predicted"/>
<dbReference type="InterPro" id="IPR011006">
    <property type="entry name" value="CheY-like_superfamily"/>
</dbReference>
<evidence type="ECO:0000313" key="4">
    <source>
        <dbReference type="Proteomes" id="UP000823900"/>
    </source>
</evidence>
<dbReference type="Gene3D" id="1.10.10.10">
    <property type="entry name" value="Winged helix-like DNA-binding domain superfamily/Winged helix DNA-binding domain"/>
    <property type="match status" value="1"/>
</dbReference>
<dbReference type="Pfam" id="PF03861">
    <property type="entry name" value="ANTAR"/>
    <property type="match status" value="1"/>
</dbReference>
<organism evidence="3 4">
    <name type="scientific">Candidatus Lachnoclostridium stercoravium</name>
    <dbReference type="NCBI Taxonomy" id="2838633"/>
    <lineage>
        <taxon>Bacteria</taxon>
        <taxon>Bacillati</taxon>
        <taxon>Bacillota</taxon>
        <taxon>Clostridia</taxon>
        <taxon>Lachnospirales</taxon>
        <taxon>Lachnospiraceae</taxon>
    </lineage>
</organism>
<feature type="domain" description="ANTAR" evidence="2">
    <location>
        <begin position="115"/>
        <end position="176"/>
    </location>
</feature>
<feature type="compositionally biased region" description="Basic and acidic residues" evidence="1">
    <location>
        <begin position="121"/>
        <end position="130"/>
    </location>
</feature>
<name>A0A9D2KQW1_9FIRM</name>
<evidence type="ECO:0000259" key="2">
    <source>
        <dbReference type="PROSITE" id="PS50921"/>
    </source>
</evidence>
<feature type="region of interest" description="Disordered" evidence="1">
    <location>
        <begin position="109"/>
        <end position="130"/>
    </location>
</feature>
<dbReference type="PROSITE" id="PS50921">
    <property type="entry name" value="ANTAR"/>
    <property type="match status" value="1"/>
</dbReference>
<dbReference type="Proteomes" id="UP000823900">
    <property type="component" value="Unassembled WGS sequence"/>
</dbReference>
<comment type="caution">
    <text evidence="3">The sequence shown here is derived from an EMBL/GenBank/DDBJ whole genome shotgun (WGS) entry which is preliminary data.</text>
</comment>
<dbReference type="InterPro" id="IPR036388">
    <property type="entry name" value="WH-like_DNA-bd_sf"/>
</dbReference>
<dbReference type="SUPFAM" id="SSF52172">
    <property type="entry name" value="CheY-like"/>
    <property type="match status" value="1"/>
</dbReference>
<dbReference type="AlphaFoldDB" id="A0A9D2KQW1"/>
<evidence type="ECO:0000256" key="1">
    <source>
        <dbReference type="SAM" id="MobiDB-lite"/>
    </source>
</evidence>
<dbReference type="GO" id="GO:0003723">
    <property type="term" value="F:RNA binding"/>
    <property type="evidence" value="ECO:0007669"/>
    <property type="project" value="InterPro"/>
</dbReference>
<dbReference type="SMART" id="SM01012">
    <property type="entry name" value="ANTAR"/>
    <property type="match status" value="1"/>
</dbReference>
<reference evidence="3" key="2">
    <citation type="submission" date="2021-04" db="EMBL/GenBank/DDBJ databases">
        <authorList>
            <person name="Gilroy R."/>
        </authorList>
    </citation>
    <scope>NUCLEOTIDE SEQUENCE</scope>
    <source>
        <strain evidence="3">CHK178-16964</strain>
    </source>
</reference>
<evidence type="ECO:0000313" key="3">
    <source>
        <dbReference type="EMBL" id="HJA72461.1"/>
    </source>
</evidence>
<dbReference type="InterPro" id="IPR005561">
    <property type="entry name" value="ANTAR"/>
</dbReference>
<gene>
    <name evidence="3" type="ORF">IAA07_12965</name>
</gene>
<sequence>MSRIVIVFSKTETGKRIQEVLMRYGFEDTAVCSTGAKALQEVHGSGAGLVICGFRLTDMHFTELKRYLPPYTELLLVASGQAIESIPTGTMAVETPVRASQLVSTIRMMEAGKHRSRKKEKSAPRERSPRDLKIIEDAKHLLMERNHLSEDEAHRYLQKQSMDTGRTFVETAEMIQMLLADE</sequence>
<protein>
    <submittedName>
        <fullName evidence="3">ANTAR domain-containing protein</fullName>
    </submittedName>
</protein>
<dbReference type="EMBL" id="DWZA01000106">
    <property type="protein sequence ID" value="HJA72461.1"/>
    <property type="molecule type" value="Genomic_DNA"/>
</dbReference>